<feature type="signal peptide" evidence="2">
    <location>
        <begin position="1"/>
        <end position="20"/>
    </location>
</feature>
<feature type="transmembrane region" description="Helical" evidence="1">
    <location>
        <begin position="214"/>
        <end position="239"/>
    </location>
</feature>
<protein>
    <recommendedName>
        <fullName evidence="5">Mid2 domain-containing protein</fullName>
    </recommendedName>
</protein>
<accession>A0A2J6SBD4</accession>
<sequence length="332" mass="35307">MSATATTVAIASAAVPSAYALTTTFTAPTQCAQSIGGLTMLENDVFRIWLNAPLPVPGTTISSCYPDQFMSSFLLQAGGITQAPFEPLVCPEGYSTIGPFTSNYIACCPSGWDGFAPASDPPSGRPAFGGTCFTNIYNVPIQITSYDDSAIQASSIFTATGTSDQAFAYPYEGFALGVAVLASTTNPSLAAATSETSTPFEETGPGPGGMSHGAVAGIVLGCIITVFLLVALVVFALNYRHKRLTDRRMQFSFYDSHIRLADSPTPMMFMDRNERGSPDTGFYSNTGGYDVKKIPVEMETPRPRTIYEMDAAPLPVTKTKKLPELPKDLKSP</sequence>
<evidence type="ECO:0000256" key="2">
    <source>
        <dbReference type="SAM" id="SignalP"/>
    </source>
</evidence>
<dbReference type="EMBL" id="KZ613937">
    <property type="protein sequence ID" value="PMD48073.1"/>
    <property type="molecule type" value="Genomic_DNA"/>
</dbReference>
<keyword evidence="2" id="KW-0732">Signal</keyword>
<dbReference type="OrthoDB" id="5985073at2759"/>
<evidence type="ECO:0000313" key="4">
    <source>
        <dbReference type="Proteomes" id="UP000235786"/>
    </source>
</evidence>
<name>A0A2J6SBD4_HYAVF</name>
<evidence type="ECO:0008006" key="5">
    <source>
        <dbReference type="Google" id="ProtNLM"/>
    </source>
</evidence>
<keyword evidence="1" id="KW-0472">Membrane</keyword>
<reference evidence="3 4" key="1">
    <citation type="submission" date="2016-04" db="EMBL/GenBank/DDBJ databases">
        <title>A degradative enzymes factory behind the ericoid mycorrhizal symbiosis.</title>
        <authorList>
            <consortium name="DOE Joint Genome Institute"/>
            <person name="Martino E."/>
            <person name="Morin E."/>
            <person name="Grelet G."/>
            <person name="Kuo A."/>
            <person name="Kohler A."/>
            <person name="Daghino S."/>
            <person name="Barry K."/>
            <person name="Choi C."/>
            <person name="Cichocki N."/>
            <person name="Clum A."/>
            <person name="Copeland A."/>
            <person name="Hainaut M."/>
            <person name="Haridas S."/>
            <person name="Labutti K."/>
            <person name="Lindquist E."/>
            <person name="Lipzen A."/>
            <person name="Khouja H.-R."/>
            <person name="Murat C."/>
            <person name="Ohm R."/>
            <person name="Olson A."/>
            <person name="Spatafora J."/>
            <person name="Veneault-Fourrey C."/>
            <person name="Henrissat B."/>
            <person name="Grigoriev I."/>
            <person name="Martin F."/>
            <person name="Perotto S."/>
        </authorList>
    </citation>
    <scope>NUCLEOTIDE SEQUENCE [LARGE SCALE GENOMIC DNA]</scope>
    <source>
        <strain evidence="3 4">F</strain>
    </source>
</reference>
<dbReference type="AlphaFoldDB" id="A0A2J6SBD4"/>
<keyword evidence="1" id="KW-0812">Transmembrane</keyword>
<organism evidence="3 4">
    <name type="scientific">Hyaloscypha variabilis (strain UAMH 11265 / GT02V1 / F)</name>
    <name type="common">Meliniomyces variabilis</name>
    <dbReference type="NCBI Taxonomy" id="1149755"/>
    <lineage>
        <taxon>Eukaryota</taxon>
        <taxon>Fungi</taxon>
        <taxon>Dikarya</taxon>
        <taxon>Ascomycota</taxon>
        <taxon>Pezizomycotina</taxon>
        <taxon>Leotiomycetes</taxon>
        <taxon>Helotiales</taxon>
        <taxon>Hyaloscyphaceae</taxon>
        <taxon>Hyaloscypha</taxon>
        <taxon>Hyaloscypha variabilis</taxon>
    </lineage>
</organism>
<evidence type="ECO:0000256" key="1">
    <source>
        <dbReference type="SAM" id="Phobius"/>
    </source>
</evidence>
<dbReference type="Proteomes" id="UP000235786">
    <property type="component" value="Unassembled WGS sequence"/>
</dbReference>
<gene>
    <name evidence="3" type="ORF">L207DRAFT_574761</name>
</gene>
<keyword evidence="1" id="KW-1133">Transmembrane helix</keyword>
<proteinExistence type="predicted"/>
<keyword evidence="4" id="KW-1185">Reference proteome</keyword>
<dbReference type="STRING" id="1149755.A0A2J6SBD4"/>
<evidence type="ECO:0000313" key="3">
    <source>
        <dbReference type="EMBL" id="PMD48073.1"/>
    </source>
</evidence>
<feature type="chain" id="PRO_5014324580" description="Mid2 domain-containing protein" evidence="2">
    <location>
        <begin position="21"/>
        <end position="332"/>
    </location>
</feature>